<feature type="compositionally biased region" description="Low complexity" evidence="2">
    <location>
        <begin position="178"/>
        <end position="192"/>
    </location>
</feature>
<feature type="compositionally biased region" description="Low complexity" evidence="2">
    <location>
        <begin position="58"/>
        <end position="70"/>
    </location>
</feature>
<organism evidence="4 5">
    <name type="scientific">Aspergillus pseudodeflectus</name>
    <dbReference type="NCBI Taxonomy" id="176178"/>
    <lineage>
        <taxon>Eukaryota</taxon>
        <taxon>Fungi</taxon>
        <taxon>Dikarya</taxon>
        <taxon>Ascomycota</taxon>
        <taxon>Pezizomycotina</taxon>
        <taxon>Eurotiomycetes</taxon>
        <taxon>Eurotiomycetidae</taxon>
        <taxon>Eurotiales</taxon>
        <taxon>Aspergillaceae</taxon>
        <taxon>Aspergillus</taxon>
        <taxon>Aspergillus subgen. Nidulantes</taxon>
    </lineage>
</organism>
<dbReference type="SUPFAM" id="SSF47459">
    <property type="entry name" value="HLH, helix-loop-helix DNA-binding domain"/>
    <property type="match status" value="1"/>
</dbReference>
<evidence type="ECO:0000313" key="5">
    <source>
        <dbReference type="Proteomes" id="UP001610444"/>
    </source>
</evidence>
<dbReference type="GeneID" id="98158706"/>
<feature type="compositionally biased region" description="Polar residues" evidence="2">
    <location>
        <begin position="282"/>
        <end position="295"/>
    </location>
</feature>
<name>A0ABR4JLB3_9EURO</name>
<dbReference type="EMBL" id="JBFXLR010000066">
    <property type="protein sequence ID" value="KAL2840374.1"/>
    <property type="molecule type" value="Genomic_DNA"/>
</dbReference>
<proteinExistence type="predicted"/>
<feature type="region of interest" description="Disordered" evidence="2">
    <location>
        <begin position="178"/>
        <end position="207"/>
    </location>
</feature>
<dbReference type="RefSeq" id="XP_070894025.1">
    <property type="nucleotide sequence ID" value="XM_071043542.1"/>
</dbReference>
<feature type="region of interest" description="Disordered" evidence="2">
    <location>
        <begin position="116"/>
        <end position="136"/>
    </location>
</feature>
<dbReference type="InterPro" id="IPR052099">
    <property type="entry name" value="Regulatory_TF_Diverse"/>
</dbReference>
<dbReference type="InterPro" id="IPR036638">
    <property type="entry name" value="HLH_DNA-bd_sf"/>
</dbReference>
<dbReference type="Gene3D" id="4.10.280.10">
    <property type="entry name" value="Helix-loop-helix DNA-binding domain"/>
    <property type="match status" value="1"/>
</dbReference>
<keyword evidence="5" id="KW-1185">Reference proteome</keyword>
<protein>
    <recommendedName>
        <fullName evidence="3">BHLH domain-containing protein</fullName>
    </recommendedName>
</protein>
<dbReference type="InterPro" id="IPR011598">
    <property type="entry name" value="bHLH_dom"/>
</dbReference>
<evidence type="ECO:0000313" key="4">
    <source>
        <dbReference type="EMBL" id="KAL2840374.1"/>
    </source>
</evidence>
<evidence type="ECO:0000256" key="2">
    <source>
        <dbReference type="SAM" id="MobiDB-lite"/>
    </source>
</evidence>
<dbReference type="PROSITE" id="PS50888">
    <property type="entry name" value="BHLH"/>
    <property type="match status" value="1"/>
</dbReference>
<feature type="region of interest" description="Disordered" evidence="2">
    <location>
        <begin position="27"/>
        <end position="85"/>
    </location>
</feature>
<gene>
    <name evidence="4" type="ORF">BJX68DRAFT_258552</name>
</gene>
<feature type="region of interest" description="Disordered" evidence="2">
    <location>
        <begin position="256"/>
        <end position="295"/>
    </location>
</feature>
<feature type="coiled-coil region" evidence="1">
    <location>
        <begin position="212"/>
        <end position="239"/>
    </location>
</feature>
<comment type="caution">
    <text evidence="4">The sequence shown here is derived from an EMBL/GenBank/DDBJ whole genome shotgun (WGS) entry which is preliminary data.</text>
</comment>
<feature type="domain" description="BHLH" evidence="3">
    <location>
        <begin position="133"/>
        <end position="222"/>
    </location>
</feature>
<dbReference type="PANTHER" id="PTHR47336">
    <property type="entry name" value="TRANSCRIPTION FACTOR HMS1-RELATED"/>
    <property type="match status" value="1"/>
</dbReference>
<sequence length="295" mass="32333">MLGLNNSGGMEFMNLDPLFQNLTPQTLTGGITPEEGLPINFNVFESPQPTDDADSGNLPLQQQQQQQQQQQPPPPPHRIPPHMQPQIPFHAQFRNPYGIPIPTTNRMKVDRIRRNSAPELNLHEQERQNKHASRRASHNIVEKRYRINLNSKFKKLDEIVLSGMDGDIVSDIANANGSSNSANSNSEGAASAPVSAVTTQSNRTPPPKASIIDSALNYIASLQREVQTLKRRLEAYEKGGVTLQLQAAGSALPDLAAATGSGDAQDFTTHDEHTNDACESGSVKSESPFEQWTNE</sequence>
<accession>A0ABR4JLB3</accession>
<reference evidence="4 5" key="1">
    <citation type="submission" date="2024-07" db="EMBL/GenBank/DDBJ databases">
        <title>Section-level genome sequencing and comparative genomics of Aspergillus sections Usti and Cavernicolus.</title>
        <authorList>
            <consortium name="Lawrence Berkeley National Laboratory"/>
            <person name="Nybo J.L."/>
            <person name="Vesth T.C."/>
            <person name="Theobald S."/>
            <person name="Frisvad J.C."/>
            <person name="Larsen T.O."/>
            <person name="Kjaerboelling I."/>
            <person name="Rothschild-Mancinelli K."/>
            <person name="Lyhne E.K."/>
            <person name="Kogle M.E."/>
            <person name="Barry K."/>
            <person name="Clum A."/>
            <person name="Na H."/>
            <person name="Ledsgaard L."/>
            <person name="Lin J."/>
            <person name="Lipzen A."/>
            <person name="Kuo A."/>
            <person name="Riley R."/>
            <person name="Mondo S."/>
            <person name="LaButti K."/>
            <person name="Haridas S."/>
            <person name="Pangalinan J."/>
            <person name="Salamov A.A."/>
            <person name="Simmons B.A."/>
            <person name="Magnuson J.K."/>
            <person name="Chen J."/>
            <person name="Drula E."/>
            <person name="Henrissat B."/>
            <person name="Wiebenga A."/>
            <person name="Lubbers R.J."/>
            <person name="Gomes A.C."/>
            <person name="Macurrencykelacurrency M.R."/>
            <person name="Stajich J."/>
            <person name="Grigoriev I.V."/>
            <person name="Mortensen U.H."/>
            <person name="De vries R.P."/>
            <person name="Baker S.E."/>
            <person name="Andersen M.R."/>
        </authorList>
    </citation>
    <scope>NUCLEOTIDE SEQUENCE [LARGE SCALE GENOMIC DNA]</scope>
    <source>
        <strain evidence="4 5">CBS 756.74</strain>
    </source>
</reference>
<dbReference type="Pfam" id="PF00010">
    <property type="entry name" value="HLH"/>
    <property type="match status" value="1"/>
</dbReference>
<dbReference type="PANTHER" id="PTHR47336:SF2">
    <property type="entry name" value="TRANSCRIPTION FACTOR HMS1-RELATED"/>
    <property type="match status" value="1"/>
</dbReference>
<evidence type="ECO:0000259" key="3">
    <source>
        <dbReference type="PROSITE" id="PS50888"/>
    </source>
</evidence>
<evidence type="ECO:0000256" key="1">
    <source>
        <dbReference type="SAM" id="Coils"/>
    </source>
</evidence>
<dbReference type="SMART" id="SM00353">
    <property type="entry name" value="HLH"/>
    <property type="match status" value="1"/>
</dbReference>
<keyword evidence="1" id="KW-0175">Coiled coil</keyword>
<dbReference type="Proteomes" id="UP001610444">
    <property type="component" value="Unassembled WGS sequence"/>
</dbReference>